<reference evidence="1 2" key="1">
    <citation type="submission" date="2021-05" db="EMBL/GenBank/DDBJ databases">
        <title>Genome Assembly of Synthetic Allotetraploid Brassica napus Reveals Homoeologous Exchanges between Subgenomes.</title>
        <authorList>
            <person name="Davis J.T."/>
        </authorList>
    </citation>
    <scope>NUCLEOTIDE SEQUENCE [LARGE SCALE GENOMIC DNA]</scope>
    <source>
        <strain evidence="2">cv. Da-Ae</strain>
        <tissue evidence="1">Seedling</tissue>
    </source>
</reference>
<proteinExistence type="predicted"/>
<dbReference type="Proteomes" id="UP000824890">
    <property type="component" value="Unassembled WGS sequence"/>
</dbReference>
<dbReference type="EMBL" id="JAGKQM010000005">
    <property type="protein sequence ID" value="KAH0927463.1"/>
    <property type="molecule type" value="Genomic_DNA"/>
</dbReference>
<evidence type="ECO:0000313" key="2">
    <source>
        <dbReference type="Proteomes" id="UP000824890"/>
    </source>
</evidence>
<accession>A0ABQ8DDN8</accession>
<comment type="caution">
    <text evidence="1">The sequence shown here is derived from an EMBL/GenBank/DDBJ whole genome shotgun (WGS) entry which is preliminary data.</text>
</comment>
<evidence type="ECO:0000313" key="1">
    <source>
        <dbReference type="EMBL" id="KAH0927463.1"/>
    </source>
</evidence>
<gene>
    <name evidence="1" type="ORF">HID58_019719</name>
</gene>
<keyword evidence="2" id="KW-1185">Reference proteome</keyword>
<sequence length="177" mass="20802">MVLDCCFVLFQIRPAKTEKVRSVIPITKKSNNDFRTAMFERKKSPNRLMHVYDEFECSGMLTRISHALKFNVHLKFESLRMRMYVLFAGVLMLKIALSNAIHKLYKLVWSTCLDRKTRRRQEETEVLHVKKKKTRRNKSGAYLLLIVSFDDMQRAMPTFSSNCESSDDDGLLKFQQP</sequence>
<organism evidence="1 2">
    <name type="scientific">Brassica napus</name>
    <name type="common">Rape</name>
    <dbReference type="NCBI Taxonomy" id="3708"/>
    <lineage>
        <taxon>Eukaryota</taxon>
        <taxon>Viridiplantae</taxon>
        <taxon>Streptophyta</taxon>
        <taxon>Embryophyta</taxon>
        <taxon>Tracheophyta</taxon>
        <taxon>Spermatophyta</taxon>
        <taxon>Magnoliopsida</taxon>
        <taxon>eudicotyledons</taxon>
        <taxon>Gunneridae</taxon>
        <taxon>Pentapetalae</taxon>
        <taxon>rosids</taxon>
        <taxon>malvids</taxon>
        <taxon>Brassicales</taxon>
        <taxon>Brassicaceae</taxon>
        <taxon>Brassiceae</taxon>
        <taxon>Brassica</taxon>
    </lineage>
</organism>
<name>A0ABQ8DDN8_BRANA</name>
<protein>
    <submittedName>
        <fullName evidence="1">Uncharacterized protein</fullName>
    </submittedName>
</protein>